<keyword evidence="3" id="KW-0804">Transcription</keyword>
<dbReference type="PROSITE" id="PS01124">
    <property type="entry name" value="HTH_ARAC_FAMILY_2"/>
    <property type="match status" value="1"/>
</dbReference>
<keyword evidence="6" id="KW-1185">Reference proteome</keyword>
<feature type="domain" description="HTH araC/xylS-type" evidence="4">
    <location>
        <begin position="192"/>
        <end position="290"/>
    </location>
</feature>
<dbReference type="InterPro" id="IPR009057">
    <property type="entry name" value="Homeodomain-like_sf"/>
</dbReference>
<dbReference type="RefSeq" id="WP_264727958.1">
    <property type="nucleotide sequence ID" value="NZ_JAPDNR010000001.1"/>
</dbReference>
<evidence type="ECO:0000313" key="6">
    <source>
        <dbReference type="Proteomes" id="UP001207742"/>
    </source>
</evidence>
<protein>
    <submittedName>
        <fullName evidence="5">AraC family transcriptional regulator</fullName>
    </submittedName>
</protein>
<dbReference type="Gene3D" id="1.10.10.60">
    <property type="entry name" value="Homeodomain-like"/>
    <property type="match status" value="1"/>
</dbReference>
<dbReference type="SUPFAM" id="SSF46689">
    <property type="entry name" value="Homeodomain-like"/>
    <property type="match status" value="1"/>
</dbReference>
<sequence>MKSSVRLFTNYEYKKLFLPGLSRQILQNDSKLQLYRIEDYLRNIVIPVLPYRTSFNFLIFVTQGTIVQQLEAAAHSITANSLLLIKQGSITATLEISADATGYFMVYENEIINNLSLKTNIRHFFFSSPFAVLPAVTVKWLDSLLQLIETELSLANGSIDIAISLFQSLLSKIIRQERTGEQALTRSLEIAFHFRELVQQHHLTQKSVLFYAHQLNISENYLNKCVKEATGKPPKQWINEIAILHSQILLQDLTRDIAGIAFEMNFQSASYFTRLFRKITGVSPSDYRKKITHS</sequence>
<dbReference type="EMBL" id="JAPDNS010000001">
    <property type="protein sequence ID" value="MCW3483033.1"/>
    <property type="molecule type" value="Genomic_DNA"/>
</dbReference>
<evidence type="ECO:0000313" key="5">
    <source>
        <dbReference type="EMBL" id="MCW3483033.1"/>
    </source>
</evidence>
<dbReference type="Proteomes" id="UP001207742">
    <property type="component" value="Unassembled WGS sequence"/>
</dbReference>
<comment type="caution">
    <text evidence="5">The sequence shown here is derived from an EMBL/GenBank/DDBJ whole genome shotgun (WGS) entry which is preliminary data.</text>
</comment>
<keyword evidence="2" id="KW-0238">DNA-binding</keyword>
<evidence type="ECO:0000256" key="2">
    <source>
        <dbReference type="ARBA" id="ARBA00023125"/>
    </source>
</evidence>
<dbReference type="InterPro" id="IPR020449">
    <property type="entry name" value="Tscrpt_reg_AraC-type_HTH"/>
</dbReference>
<evidence type="ECO:0000259" key="4">
    <source>
        <dbReference type="PROSITE" id="PS01124"/>
    </source>
</evidence>
<dbReference type="PANTHER" id="PTHR43280">
    <property type="entry name" value="ARAC-FAMILY TRANSCRIPTIONAL REGULATOR"/>
    <property type="match status" value="1"/>
</dbReference>
<reference evidence="5 6" key="1">
    <citation type="submission" date="2022-10" db="EMBL/GenBank/DDBJ databases">
        <title>Chitinophaga nivalis PC15 sp. nov., isolated from Pyeongchang county, South Korea.</title>
        <authorList>
            <person name="Trinh H.N."/>
        </authorList>
    </citation>
    <scope>NUCLEOTIDE SEQUENCE [LARGE SCALE GENOMIC DNA]</scope>
    <source>
        <strain evidence="5 6">PC14</strain>
    </source>
</reference>
<evidence type="ECO:0000256" key="1">
    <source>
        <dbReference type="ARBA" id="ARBA00023015"/>
    </source>
</evidence>
<keyword evidence="1" id="KW-0805">Transcription regulation</keyword>
<dbReference type="Pfam" id="PF12833">
    <property type="entry name" value="HTH_18"/>
    <property type="match status" value="1"/>
</dbReference>
<name>A0ABT3IGG8_9BACT</name>
<dbReference type="SMART" id="SM00342">
    <property type="entry name" value="HTH_ARAC"/>
    <property type="match status" value="1"/>
</dbReference>
<accession>A0ABT3IGG8</accession>
<evidence type="ECO:0000256" key="3">
    <source>
        <dbReference type="ARBA" id="ARBA00023163"/>
    </source>
</evidence>
<proteinExistence type="predicted"/>
<organism evidence="5 6">
    <name type="scientific">Chitinophaga nivalis</name>
    <dbReference type="NCBI Taxonomy" id="2991709"/>
    <lineage>
        <taxon>Bacteria</taxon>
        <taxon>Pseudomonadati</taxon>
        <taxon>Bacteroidota</taxon>
        <taxon>Chitinophagia</taxon>
        <taxon>Chitinophagales</taxon>
        <taxon>Chitinophagaceae</taxon>
        <taxon>Chitinophaga</taxon>
    </lineage>
</organism>
<gene>
    <name evidence="5" type="ORF">OL497_03975</name>
</gene>
<dbReference type="PANTHER" id="PTHR43280:SF32">
    <property type="entry name" value="TRANSCRIPTIONAL REGULATORY PROTEIN"/>
    <property type="match status" value="1"/>
</dbReference>
<dbReference type="PRINTS" id="PR00032">
    <property type="entry name" value="HTHARAC"/>
</dbReference>
<dbReference type="InterPro" id="IPR018060">
    <property type="entry name" value="HTH_AraC"/>
</dbReference>